<dbReference type="SUPFAM" id="SSF54695">
    <property type="entry name" value="POZ domain"/>
    <property type="match status" value="1"/>
</dbReference>
<organism evidence="2 3">
    <name type="scientific">Sipha flava</name>
    <name type="common">yellow sugarcane aphid</name>
    <dbReference type="NCBI Taxonomy" id="143950"/>
    <lineage>
        <taxon>Eukaryota</taxon>
        <taxon>Metazoa</taxon>
        <taxon>Ecdysozoa</taxon>
        <taxon>Arthropoda</taxon>
        <taxon>Hexapoda</taxon>
        <taxon>Insecta</taxon>
        <taxon>Pterygota</taxon>
        <taxon>Neoptera</taxon>
        <taxon>Paraneoptera</taxon>
        <taxon>Hemiptera</taxon>
        <taxon>Sternorrhyncha</taxon>
        <taxon>Aphidomorpha</taxon>
        <taxon>Aphidoidea</taxon>
        <taxon>Aphididae</taxon>
        <taxon>Sipha</taxon>
    </lineage>
</organism>
<evidence type="ECO:0000313" key="2">
    <source>
        <dbReference type="Proteomes" id="UP000694846"/>
    </source>
</evidence>
<dbReference type="Pfam" id="PF07707">
    <property type="entry name" value="BACK"/>
    <property type="match status" value="1"/>
</dbReference>
<dbReference type="OrthoDB" id="2359033at2759"/>
<dbReference type="Pfam" id="PF23651">
    <property type="entry name" value="TRAF_BTBD17"/>
    <property type="match status" value="1"/>
</dbReference>
<dbReference type="SMART" id="SM00225">
    <property type="entry name" value="BTB"/>
    <property type="match status" value="1"/>
</dbReference>
<dbReference type="Proteomes" id="UP000694846">
    <property type="component" value="Unplaced"/>
</dbReference>
<dbReference type="Gene3D" id="3.30.710.10">
    <property type="entry name" value="Potassium Channel Kv1.1, Chain A"/>
    <property type="match status" value="1"/>
</dbReference>
<dbReference type="CDD" id="cd18292">
    <property type="entry name" value="BTB_POZ_BTBD17"/>
    <property type="match status" value="1"/>
</dbReference>
<sequence>MKRRRTESEGDNSSDTPTYIIRGTPEGILRRIQNVYANRLLTDVTLVVEGVSYPAHGFILCLSSDVFETMLMNYKRSDSHQGVIELQEIPQCVDVFPVFLQYLYTGEITVDFDIIIPILMLAVKYNVENLTEFCINYMCKILTEAAKNGLIVTWFQYLLSLNHPKKVNAAYFCKIWQDNDCIKFKPPLNKFFKACKNFIKWNIDKCVDCFNTFQCDVLVGLLQQSDLVVDDEIQLFKYVEGWINYQAEKKLIECNDSDTVKEYKISLIENVMSYIRYPMIPPRRLPILFMEPILKEHGHFFIDKMTETMYYNMIKIEKQTSADYILACTPRLYTCSQWGGEFRVYSYTLDTLLPLTKEITTNRYLFERSEEMPEKAQWNVELFLNGLWYDKALWTSGSDSLELPEVILKKVRATIELKLREYEKKVSFYARVAILVYGRQIAITHVVSVVQKVVLFTEDQLKITIDDFMDYEELHRVGAQEAYSQFGYYTFGALKVHIVITPVALGVTDIQNIAIGIQHVHFQIV</sequence>
<dbReference type="PANTHER" id="PTHR24410">
    <property type="entry name" value="HL07962P-RELATED"/>
    <property type="match status" value="1"/>
</dbReference>
<dbReference type="InterPro" id="IPR051481">
    <property type="entry name" value="BTB-POZ/Galectin-3-binding"/>
</dbReference>
<reference evidence="3" key="1">
    <citation type="submission" date="2025-08" db="UniProtKB">
        <authorList>
            <consortium name="RefSeq"/>
        </authorList>
    </citation>
    <scope>IDENTIFICATION</scope>
    <source>
        <tissue evidence="3">Whole body</tissue>
    </source>
</reference>
<dbReference type="GeneID" id="112682947"/>
<dbReference type="InterPro" id="IPR000210">
    <property type="entry name" value="BTB/POZ_dom"/>
</dbReference>
<dbReference type="PROSITE" id="PS50097">
    <property type="entry name" value="BTB"/>
    <property type="match status" value="1"/>
</dbReference>
<dbReference type="PANTHER" id="PTHR24410:SF41">
    <property type="entry name" value="HL07962P"/>
    <property type="match status" value="1"/>
</dbReference>
<dbReference type="InterPro" id="IPR011333">
    <property type="entry name" value="SKP1/BTB/POZ_sf"/>
</dbReference>
<proteinExistence type="predicted"/>
<accession>A0A8B8FG58</accession>
<keyword evidence="2" id="KW-1185">Reference proteome</keyword>
<dbReference type="InterPro" id="IPR011705">
    <property type="entry name" value="BACK"/>
</dbReference>
<dbReference type="Pfam" id="PF00651">
    <property type="entry name" value="BTB"/>
    <property type="match status" value="1"/>
</dbReference>
<evidence type="ECO:0000259" key="1">
    <source>
        <dbReference type="PROSITE" id="PS50097"/>
    </source>
</evidence>
<name>A0A8B8FG58_9HEMI</name>
<feature type="domain" description="BTB" evidence="1">
    <location>
        <begin position="42"/>
        <end position="112"/>
    </location>
</feature>
<gene>
    <name evidence="3" type="primary">LOC112682947</name>
</gene>
<dbReference type="Gene3D" id="1.25.40.420">
    <property type="match status" value="1"/>
</dbReference>
<protein>
    <submittedName>
        <fullName evidence="3">BTB/POZ domain-containing protein 17-like</fullName>
    </submittedName>
</protein>
<dbReference type="AlphaFoldDB" id="A0A8B8FG58"/>
<evidence type="ECO:0000313" key="3">
    <source>
        <dbReference type="RefSeq" id="XP_025409521.1"/>
    </source>
</evidence>
<dbReference type="RefSeq" id="XP_025409521.1">
    <property type="nucleotide sequence ID" value="XM_025553736.1"/>
</dbReference>
<dbReference type="InterPro" id="IPR056184">
    <property type="entry name" value="TRAF_BTBD17"/>
</dbReference>